<evidence type="ECO:0008006" key="4">
    <source>
        <dbReference type="Google" id="ProtNLM"/>
    </source>
</evidence>
<reference evidence="2 3" key="1">
    <citation type="journal article" date="2016" name="Nat. Commun.">
        <title>Thousands of microbial genomes shed light on interconnected biogeochemical processes in an aquifer system.</title>
        <authorList>
            <person name="Anantharaman K."/>
            <person name="Brown C.T."/>
            <person name="Hug L.A."/>
            <person name="Sharon I."/>
            <person name="Castelle C.J."/>
            <person name="Probst A.J."/>
            <person name="Thomas B.C."/>
            <person name="Singh A."/>
            <person name="Wilkins M.J."/>
            <person name="Karaoz U."/>
            <person name="Brodie E.L."/>
            <person name="Williams K.H."/>
            <person name="Hubbard S.S."/>
            <person name="Banfield J.F."/>
        </authorList>
    </citation>
    <scope>NUCLEOTIDE SEQUENCE [LARGE SCALE GENOMIC DNA]</scope>
</reference>
<keyword evidence="1" id="KW-0472">Membrane</keyword>
<name>A0A1G2UGA0_9BACT</name>
<dbReference type="Proteomes" id="UP000177096">
    <property type="component" value="Unassembled WGS sequence"/>
</dbReference>
<feature type="transmembrane region" description="Helical" evidence="1">
    <location>
        <begin position="20"/>
        <end position="43"/>
    </location>
</feature>
<comment type="caution">
    <text evidence="2">The sequence shown here is derived from an EMBL/GenBank/DDBJ whole genome shotgun (WGS) entry which is preliminary data.</text>
</comment>
<gene>
    <name evidence="2" type="ORF">A3I86_01040</name>
</gene>
<evidence type="ECO:0000256" key="1">
    <source>
        <dbReference type="SAM" id="Phobius"/>
    </source>
</evidence>
<keyword evidence="1" id="KW-0812">Transmembrane</keyword>
<accession>A0A1G2UGA0</accession>
<organism evidence="2 3">
    <name type="scientific">Candidatus Zambryskibacteria bacterium RIFCSPLOWO2_02_FULL_39_14</name>
    <dbReference type="NCBI Taxonomy" id="1802769"/>
    <lineage>
        <taxon>Bacteria</taxon>
        <taxon>Candidatus Zambryskiibacteriota</taxon>
    </lineage>
</organism>
<dbReference type="AlphaFoldDB" id="A0A1G2UGA0"/>
<proteinExistence type="predicted"/>
<keyword evidence="1" id="KW-1133">Transmembrane helix</keyword>
<evidence type="ECO:0000313" key="3">
    <source>
        <dbReference type="Proteomes" id="UP000177096"/>
    </source>
</evidence>
<protein>
    <recommendedName>
        <fullName evidence="4">Type 4 fimbrial biogenesis protein PilX N-terminal domain-containing protein</fullName>
    </recommendedName>
</protein>
<dbReference type="EMBL" id="MHWM01000026">
    <property type="protein sequence ID" value="OHB08425.1"/>
    <property type="molecule type" value="Genomic_DNA"/>
</dbReference>
<evidence type="ECO:0000313" key="2">
    <source>
        <dbReference type="EMBL" id="OHB08425.1"/>
    </source>
</evidence>
<sequence length="164" mass="17695">MKIIFNKIKKRFSLNTAGGFTLFVSIILMGTLLLIAGGIVSLAKRQLLVSASGHESQHAFYAADTGIECALFWDIQSPTGISAFSTSSTSTIFCNRDANNSTNQWTVGGGPTSVINRIDFAPDPYCAIVTVTKVGVTTQIESKGYNTCSVSNTRRVERAVRVTY</sequence>